<dbReference type="PANTHER" id="PTHR43591">
    <property type="entry name" value="METHYLTRANSFERASE"/>
    <property type="match status" value="1"/>
</dbReference>
<dbReference type="SUPFAM" id="SSF53335">
    <property type="entry name" value="S-adenosyl-L-methionine-dependent methyltransferases"/>
    <property type="match status" value="1"/>
</dbReference>
<gene>
    <name evidence="2" type="ORF">ENN90_11645</name>
</gene>
<feature type="domain" description="Methyltransferase type 11" evidence="1">
    <location>
        <begin position="17"/>
        <end position="110"/>
    </location>
</feature>
<dbReference type="Pfam" id="PF08241">
    <property type="entry name" value="Methyltransf_11"/>
    <property type="match status" value="1"/>
</dbReference>
<keyword evidence="2" id="KW-0808">Transferase</keyword>
<reference evidence="2" key="1">
    <citation type="journal article" date="2020" name="mSystems">
        <title>Genome- and Community-Level Interaction Insights into Carbon Utilization and Element Cycling Functions of Hydrothermarchaeota in Hydrothermal Sediment.</title>
        <authorList>
            <person name="Zhou Z."/>
            <person name="Liu Y."/>
            <person name="Xu W."/>
            <person name="Pan J."/>
            <person name="Luo Z.H."/>
            <person name="Li M."/>
        </authorList>
    </citation>
    <scope>NUCLEOTIDE SEQUENCE [LARGE SCALE GENOMIC DNA]</scope>
    <source>
        <strain evidence="2">SpSt-1217</strain>
    </source>
</reference>
<keyword evidence="2" id="KW-0489">Methyltransferase</keyword>
<dbReference type="CDD" id="cd02440">
    <property type="entry name" value="AdoMet_MTases"/>
    <property type="match status" value="1"/>
</dbReference>
<evidence type="ECO:0000313" key="2">
    <source>
        <dbReference type="EMBL" id="HDR52254.1"/>
    </source>
</evidence>
<evidence type="ECO:0000259" key="1">
    <source>
        <dbReference type="Pfam" id="PF08241"/>
    </source>
</evidence>
<dbReference type="EMBL" id="DSDK01000646">
    <property type="protein sequence ID" value="HDR52254.1"/>
    <property type="molecule type" value="Genomic_DNA"/>
</dbReference>
<dbReference type="Proteomes" id="UP000886047">
    <property type="component" value="Unassembled WGS sequence"/>
</dbReference>
<dbReference type="GO" id="GO:0008757">
    <property type="term" value="F:S-adenosylmethionine-dependent methyltransferase activity"/>
    <property type="evidence" value="ECO:0007669"/>
    <property type="project" value="InterPro"/>
</dbReference>
<dbReference type="InterPro" id="IPR029063">
    <property type="entry name" value="SAM-dependent_MTases_sf"/>
</dbReference>
<dbReference type="Gene3D" id="3.40.50.150">
    <property type="entry name" value="Vaccinia Virus protein VP39"/>
    <property type="match status" value="1"/>
</dbReference>
<organism evidence="2">
    <name type="scientific">Mariniphaga anaerophila</name>
    <dbReference type="NCBI Taxonomy" id="1484053"/>
    <lineage>
        <taxon>Bacteria</taxon>
        <taxon>Pseudomonadati</taxon>
        <taxon>Bacteroidota</taxon>
        <taxon>Bacteroidia</taxon>
        <taxon>Marinilabiliales</taxon>
        <taxon>Prolixibacteraceae</taxon>
        <taxon>Mariniphaga</taxon>
    </lineage>
</organism>
<proteinExistence type="predicted"/>
<name>A0A831LCT4_9BACT</name>
<comment type="caution">
    <text evidence="2">The sequence shown here is derived from an EMBL/GenBank/DDBJ whole genome shotgun (WGS) entry which is preliminary data.</text>
</comment>
<dbReference type="AlphaFoldDB" id="A0A831LCT4"/>
<accession>A0A831LCT4</accession>
<sequence length="237" mass="27487">MEPLINYFKDIKPQGVLDVGTGKGGFLNVLKKTFPGAKITGIDPHDESLKAARKYHPEVTFFEMEAEKLEFDDNSFDVVSISMALHHLPKIKKGLKEIKRVTKPGGFIIINETISNNLNPAQEVHKMYHHFRSRIDRLLGRFHRKTFTKDAILHMLKQAELPVQFFFEQKRNTNLVEDEAELELRVDKMKQMLEQIKGRKEYETLLPQVEEFRNNALKFGFQPATNLVIVIRKIEKG</sequence>
<protein>
    <submittedName>
        <fullName evidence="2">Class I SAM-dependent methyltransferase</fullName>
    </submittedName>
</protein>
<dbReference type="InterPro" id="IPR013216">
    <property type="entry name" value="Methyltransf_11"/>
</dbReference>
<dbReference type="GO" id="GO:0032259">
    <property type="term" value="P:methylation"/>
    <property type="evidence" value="ECO:0007669"/>
    <property type="project" value="UniProtKB-KW"/>
</dbReference>